<dbReference type="InterPro" id="IPR023214">
    <property type="entry name" value="HAD_sf"/>
</dbReference>
<dbReference type="EMBL" id="AP024484">
    <property type="protein sequence ID" value="BCS84427.1"/>
    <property type="molecule type" value="Genomic_DNA"/>
</dbReference>
<sequence>MQLDKFKIIAIDADDTLWDCQSHFDDVENMYCQLLSKYADAETISDSLFAIEKANMDCLGYGIKAFTMSLIENAIKISDGEVHGNIIEEILQMGKSLLSFPTTPLPEVEDTLITLNERKNDDNYKLVVFTKGELQDQENKLKRSGLANYFDDVVIVSEKTEHEYKHLCVNYNIHPEELLMIGNSFKSDIAPALNIGAYAIHVPFSVAWKMELSETYDHKRLTTIKHFGEICK</sequence>
<dbReference type="InterPro" id="IPR023198">
    <property type="entry name" value="PGP-like_dom2"/>
</dbReference>
<dbReference type="SFLD" id="SFLDG01129">
    <property type="entry name" value="C1.5:_HAD__Beta-PGM__Phosphata"/>
    <property type="match status" value="1"/>
</dbReference>
<reference evidence="2 3" key="1">
    <citation type="journal article" date="2022" name="Int. J. Syst. Evol. Microbiol.">
        <title>Prevotella herbatica sp. nov., a plant polysaccharide-decomposing anaerobic bacterium isolated from a methanogenic reactor.</title>
        <authorList>
            <person name="Uek A."/>
            <person name="Tonouchi A."/>
            <person name="Kaku N."/>
            <person name="Ueki K."/>
        </authorList>
    </citation>
    <scope>NUCLEOTIDE SEQUENCE [LARGE SCALE GENOMIC DNA]</scope>
    <source>
        <strain evidence="2 3">WR041</strain>
    </source>
</reference>
<accession>A0ABN6EF07</accession>
<evidence type="ECO:0000313" key="2">
    <source>
        <dbReference type="EMBL" id="BCS84427.1"/>
    </source>
</evidence>
<dbReference type="PANTHER" id="PTHR43316">
    <property type="entry name" value="HYDROLASE, HALOACID DELAHOGENASE-RELATED"/>
    <property type="match status" value="1"/>
</dbReference>
<dbReference type="Proteomes" id="UP001319045">
    <property type="component" value="Chromosome"/>
</dbReference>
<dbReference type="Gene3D" id="3.40.50.1000">
    <property type="entry name" value="HAD superfamily/HAD-like"/>
    <property type="match status" value="1"/>
</dbReference>
<dbReference type="RefSeq" id="WP_207154603.1">
    <property type="nucleotide sequence ID" value="NZ_AP024484.1"/>
</dbReference>
<name>A0ABN6EF07_9BACT</name>
<evidence type="ECO:0000256" key="1">
    <source>
        <dbReference type="ARBA" id="ARBA00022801"/>
    </source>
</evidence>
<evidence type="ECO:0000313" key="3">
    <source>
        <dbReference type="Proteomes" id="UP001319045"/>
    </source>
</evidence>
<dbReference type="InterPro" id="IPR051540">
    <property type="entry name" value="S-2-haloacid_dehalogenase"/>
</dbReference>
<proteinExistence type="predicted"/>
<dbReference type="Pfam" id="PF00702">
    <property type="entry name" value="Hydrolase"/>
    <property type="match status" value="1"/>
</dbReference>
<protein>
    <submittedName>
        <fullName evidence="2">Haloacid dehalogenase</fullName>
    </submittedName>
</protein>
<dbReference type="InterPro" id="IPR036412">
    <property type="entry name" value="HAD-like_sf"/>
</dbReference>
<dbReference type="SFLD" id="SFLDS00003">
    <property type="entry name" value="Haloacid_Dehalogenase"/>
    <property type="match status" value="1"/>
</dbReference>
<gene>
    <name evidence="2" type="ORF">prwr041_03200</name>
</gene>
<dbReference type="PANTHER" id="PTHR43316:SF8">
    <property type="entry name" value="HAD FAMILY HYDROLASE"/>
    <property type="match status" value="1"/>
</dbReference>
<organism evidence="2 3">
    <name type="scientific">Prevotella herbatica</name>
    <dbReference type="NCBI Taxonomy" id="2801997"/>
    <lineage>
        <taxon>Bacteria</taxon>
        <taxon>Pseudomonadati</taxon>
        <taxon>Bacteroidota</taxon>
        <taxon>Bacteroidia</taxon>
        <taxon>Bacteroidales</taxon>
        <taxon>Prevotellaceae</taxon>
        <taxon>Prevotella</taxon>
    </lineage>
</organism>
<dbReference type="Gene3D" id="1.10.150.240">
    <property type="entry name" value="Putative phosphatase, domain 2"/>
    <property type="match status" value="1"/>
</dbReference>
<dbReference type="SUPFAM" id="SSF56784">
    <property type="entry name" value="HAD-like"/>
    <property type="match status" value="1"/>
</dbReference>
<keyword evidence="1" id="KW-0378">Hydrolase</keyword>
<keyword evidence="3" id="KW-1185">Reference proteome</keyword>